<evidence type="ECO:0000256" key="5">
    <source>
        <dbReference type="ARBA" id="ARBA00022737"/>
    </source>
</evidence>
<feature type="compositionally biased region" description="Low complexity" evidence="8">
    <location>
        <begin position="37"/>
        <end position="46"/>
    </location>
</feature>
<dbReference type="Pfam" id="PF00153">
    <property type="entry name" value="Mito_carr"/>
    <property type="match status" value="1"/>
</dbReference>
<dbReference type="InterPro" id="IPR023395">
    <property type="entry name" value="MCP_dom_sf"/>
</dbReference>
<name>A0A8H3DS44_9AGAM</name>
<dbReference type="InterPro" id="IPR018108">
    <property type="entry name" value="MCP_transmembrane"/>
</dbReference>
<evidence type="ECO:0000256" key="1">
    <source>
        <dbReference type="ARBA" id="ARBA00004141"/>
    </source>
</evidence>
<evidence type="ECO:0000256" key="7">
    <source>
        <dbReference type="ARBA" id="ARBA00023136"/>
    </source>
</evidence>
<organism evidence="9 10">
    <name type="scientific">Rhizoctonia solani</name>
    <dbReference type="NCBI Taxonomy" id="456999"/>
    <lineage>
        <taxon>Eukaryota</taxon>
        <taxon>Fungi</taxon>
        <taxon>Dikarya</taxon>
        <taxon>Basidiomycota</taxon>
        <taxon>Agaricomycotina</taxon>
        <taxon>Agaricomycetes</taxon>
        <taxon>Cantharellales</taxon>
        <taxon>Ceratobasidiaceae</taxon>
        <taxon>Rhizoctonia</taxon>
    </lineage>
</organism>
<dbReference type="PANTHER" id="PTHR45618">
    <property type="entry name" value="MITOCHONDRIAL DICARBOXYLATE CARRIER-RELATED"/>
    <property type="match status" value="1"/>
</dbReference>
<evidence type="ECO:0000256" key="3">
    <source>
        <dbReference type="ARBA" id="ARBA00022448"/>
    </source>
</evidence>
<feature type="compositionally biased region" description="Basic and acidic residues" evidence="8">
    <location>
        <begin position="136"/>
        <end position="147"/>
    </location>
</feature>
<dbReference type="EMBL" id="CAJNJQ010000047">
    <property type="protein sequence ID" value="CAE7052819.1"/>
    <property type="molecule type" value="Genomic_DNA"/>
</dbReference>
<dbReference type="Proteomes" id="UP000663827">
    <property type="component" value="Unassembled WGS sequence"/>
</dbReference>
<dbReference type="GO" id="GO:0016020">
    <property type="term" value="C:membrane"/>
    <property type="evidence" value="ECO:0007669"/>
    <property type="project" value="UniProtKB-SubCell"/>
</dbReference>
<evidence type="ECO:0000256" key="2">
    <source>
        <dbReference type="ARBA" id="ARBA00006375"/>
    </source>
</evidence>
<comment type="caution">
    <text evidence="9">The sequence shown here is derived from an EMBL/GenBank/DDBJ whole genome shotgun (WGS) entry which is preliminary data.</text>
</comment>
<gene>
    <name evidence="9" type="ORF">RDB_LOCUS2259</name>
</gene>
<dbReference type="InterPro" id="IPR050391">
    <property type="entry name" value="Mito_Metabolite_Transporter"/>
</dbReference>
<feature type="region of interest" description="Disordered" evidence="8">
    <location>
        <begin position="25"/>
        <end position="46"/>
    </location>
</feature>
<dbReference type="AlphaFoldDB" id="A0A8H3DS44"/>
<keyword evidence="4" id="KW-0812">Transmembrane</keyword>
<accession>A0A8H3DS44</accession>
<dbReference type="Gene3D" id="1.50.40.10">
    <property type="entry name" value="Mitochondrial carrier domain"/>
    <property type="match status" value="1"/>
</dbReference>
<evidence type="ECO:0000256" key="8">
    <source>
        <dbReference type="SAM" id="MobiDB-lite"/>
    </source>
</evidence>
<comment type="subcellular location">
    <subcellularLocation>
        <location evidence="1">Membrane</location>
        <topology evidence="1">Multi-pass membrane protein</topology>
    </subcellularLocation>
</comment>
<evidence type="ECO:0000256" key="4">
    <source>
        <dbReference type="ARBA" id="ARBA00022692"/>
    </source>
</evidence>
<proteinExistence type="inferred from homology"/>
<sequence length="485" mass="52726">MTSSSTPNSLRDLYAAPPDGWSFFPAPEDLASPGTKSPSAPWPSRSARSADSHVFDLAPIASDVVSLDLRMAIKAFVASGALQYATTAIAMPFEVGKVLLQIQWVPKDHVGLAPGEPVVPEEKEDDALSDASGDSYFHDPDEPRSRIRLEPSQPRLADEEGYVVRRSVSDSATRPQFIIPIGPSEGVWGMMKRVGRWQTEGWLSLWKGQLTSCMIDVLSAFLQPVALSLLSLAFMPSDPTLSLSLSDTSRPIKPLAITVASHLLTGVILSPLDLVRTRLIAQTSLSTHKTYSGPVAALRDIYDKEGGLAGMYLHPNLLIPTVIENTLRPLLALSAPLFIERTLFVTEESHPVAYQVAELVFSSATLLLTLPIETARRRLQIQTRGSGKFQACVETRPSPYTGVADVLWKVLTEERSMPTLLRRRRMSSQGRQTEEEVKEKGSWINSTGIGQLYRGFGMGMGASGVVFLLATLAGGDSSDAGWAEL</sequence>
<reference evidence="9" key="1">
    <citation type="submission" date="2021-01" db="EMBL/GenBank/DDBJ databases">
        <authorList>
            <person name="Kaushik A."/>
        </authorList>
    </citation>
    <scope>NUCLEOTIDE SEQUENCE</scope>
    <source>
        <strain evidence="9">AG5</strain>
    </source>
</reference>
<keyword evidence="7" id="KW-0472">Membrane</keyword>
<feature type="region of interest" description="Disordered" evidence="8">
    <location>
        <begin position="113"/>
        <end position="147"/>
    </location>
</feature>
<keyword evidence="3" id="KW-0813">Transport</keyword>
<evidence type="ECO:0000313" key="10">
    <source>
        <dbReference type="Proteomes" id="UP000663827"/>
    </source>
</evidence>
<protein>
    <recommendedName>
        <fullName evidence="11">Mitochondrial carrier</fullName>
    </recommendedName>
</protein>
<keyword evidence="6" id="KW-1133">Transmembrane helix</keyword>
<evidence type="ECO:0000256" key="6">
    <source>
        <dbReference type="ARBA" id="ARBA00022989"/>
    </source>
</evidence>
<evidence type="ECO:0000313" key="9">
    <source>
        <dbReference type="EMBL" id="CAE7052819.1"/>
    </source>
</evidence>
<evidence type="ECO:0008006" key="11">
    <source>
        <dbReference type="Google" id="ProtNLM"/>
    </source>
</evidence>
<dbReference type="SUPFAM" id="SSF103506">
    <property type="entry name" value="Mitochondrial carrier"/>
    <property type="match status" value="1"/>
</dbReference>
<keyword evidence="5" id="KW-0677">Repeat</keyword>
<comment type="similarity">
    <text evidence="2">Belongs to the mitochondrial carrier (TC 2.A.29) family.</text>
</comment>